<dbReference type="Pfam" id="PF00069">
    <property type="entry name" value="Pkinase"/>
    <property type="match status" value="1"/>
</dbReference>
<dbReference type="PROSITE" id="PS00108">
    <property type="entry name" value="PROTEIN_KINASE_ST"/>
    <property type="match status" value="1"/>
</dbReference>
<dbReference type="GO" id="GO:0035556">
    <property type="term" value="P:intracellular signal transduction"/>
    <property type="evidence" value="ECO:0007669"/>
    <property type="project" value="TreeGrafter"/>
</dbReference>
<dbReference type="GO" id="GO:0005524">
    <property type="term" value="F:ATP binding"/>
    <property type="evidence" value="ECO:0007669"/>
    <property type="project" value="UniProtKB-KW"/>
</dbReference>
<evidence type="ECO:0000259" key="4">
    <source>
        <dbReference type="PROSITE" id="PS50011"/>
    </source>
</evidence>
<feature type="compositionally biased region" description="Basic and acidic residues" evidence="3">
    <location>
        <begin position="750"/>
        <end position="763"/>
    </location>
</feature>
<comment type="caution">
    <text evidence="5">The sequence shown here is derived from an EMBL/GenBank/DDBJ whole genome shotgun (WGS) entry which is preliminary data.</text>
</comment>
<sequence length="864" mass="97477">MEAKNTPDMSIPTLEALPLPQLMHDLALPWLNGHYIEVPDSLYYVEDPHGTINFTPINSSHEEIPTPTRYNVEVRIGEAIEAAFVFVVRLEDNGLWVSEEEEVDRGDSEVKALTRDDGEEDIPESYISDEPEGNISVLLWAHNGSFFALSNDPSTGADVSVQLFPNKVAISIIDNLFTNEFDLQPLRHDELPAALSKWTQIHMEYYWHAEELPLTRWRDVQVTSVHERDVEVTNAYTDDWQGGRWHWLKLERGQITPGAITRGEKRLVQLWVFYEKDGSRSTMFWEEDARPLYERFDGLEKKWYKIIHRPVGAGQHLSDHLQHHFSTPVDQQWVFVRPSFYSERSGVAMVVCKDEHDLIRNRVVVKHLRKLNTEGNPMNDLSAAAFDPRELYLHRVLSMVYPDDPNVLNLITSSFHDSELYLPWKLYLEYAPHGTLWDPAADAYMNSRVLPETFIWHVFRSLVDACVNLRSLGSECIHADMKLLNVFLGMPNPSAWPSYPNPKLADFGVYYWLGQEQIENACGTAGYHAPEAFGPYPRSPVRTDVWAIGIIVWCLMRKHPEGLRLDEYFQPPLVDDRARVGVRQKLLEKDAAVGYDELYSRRLEELVAWCLEEDLAMRPSMETLEQKVDAGAQAWDDANGKFMLGEKHGPLPAWMRVNGRLDTEFPLGGTAKLDPTATGLEKTRSGQQRVNLGGHLVNVPDEGAAAHLPDTQRPGDAQNFANAPAEARDQGIPMDQVVADLLARYRHAPDAMRREKYGGREGQGRAPPADVQQAQQPARNRLAQESLDDDDLDLIGQAPQPQPPLAGNAGGLGGAAAVPAWALRSSSKRRKIVQSSNGGGRPVVRLPGAQAQPQVPEYDPDDFF</sequence>
<keyword evidence="1" id="KW-0547">Nucleotide-binding</keyword>
<feature type="compositionally biased region" description="Low complexity" evidence="3">
    <location>
        <begin position="766"/>
        <end position="778"/>
    </location>
</feature>
<accession>A0A7C8I235</accession>
<feature type="region of interest" description="Disordered" evidence="3">
    <location>
        <begin position="825"/>
        <end position="864"/>
    </location>
</feature>
<reference evidence="5 6" key="1">
    <citation type="submission" date="2020-01" db="EMBL/GenBank/DDBJ databases">
        <authorList>
            <consortium name="DOE Joint Genome Institute"/>
            <person name="Haridas S."/>
            <person name="Albert R."/>
            <person name="Binder M."/>
            <person name="Bloem J."/>
            <person name="Labutti K."/>
            <person name="Salamov A."/>
            <person name="Andreopoulos B."/>
            <person name="Baker S.E."/>
            <person name="Barry K."/>
            <person name="Bills G."/>
            <person name="Bluhm B.H."/>
            <person name="Cannon C."/>
            <person name="Castanera R."/>
            <person name="Culley D.E."/>
            <person name="Daum C."/>
            <person name="Ezra D."/>
            <person name="Gonzalez J.B."/>
            <person name="Henrissat B."/>
            <person name="Kuo A."/>
            <person name="Liang C."/>
            <person name="Lipzen A."/>
            <person name="Lutzoni F."/>
            <person name="Magnuson J."/>
            <person name="Mondo S."/>
            <person name="Nolan M."/>
            <person name="Ohm R."/>
            <person name="Pangilinan J."/>
            <person name="Park H.-J.H."/>
            <person name="Ramirez L."/>
            <person name="Alfaro M."/>
            <person name="Sun H."/>
            <person name="Tritt A."/>
            <person name="Yoshinaga Y."/>
            <person name="Zwiers L.-H.L."/>
            <person name="Turgeon B.G."/>
            <person name="Goodwin S.B."/>
            <person name="Spatafora J.W."/>
            <person name="Crous P.W."/>
            <person name="Grigoriev I.V."/>
        </authorList>
    </citation>
    <scope>NUCLEOTIDE SEQUENCE [LARGE SCALE GENOMIC DNA]</scope>
    <source>
        <strain evidence="5 6">CBS 611.86</strain>
    </source>
</reference>
<evidence type="ECO:0000256" key="2">
    <source>
        <dbReference type="ARBA" id="ARBA00022840"/>
    </source>
</evidence>
<proteinExistence type="predicted"/>
<dbReference type="GO" id="GO:0000226">
    <property type="term" value="P:microtubule cytoskeleton organization"/>
    <property type="evidence" value="ECO:0007669"/>
    <property type="project" value="TreeGrafter"/>
</dbReference>
<feature type="region of interest" description="Disordered" evidence="3">
    <location>
        <begin position="792"/>
        <end position="811"/>
    </location>
</feature>
<feature type="domain" description="Protein kinase" evidence="4">
    <location>
        <begin position="305"/>
        <end position="636"/>
    </location>
</feature>
<protein>
    <submittedName>
        <fullName evidence="5">Kinase-like domain-containing protein</fullName>
    </submittedName>
</protein>
<dbReference type="GO" id="GO:0005737">
    <property type="term" value="C:cytoplasm"/>
    <property type="evidence" value="ECO:0007669"/>
    <property type="project" value="TreeGrafter"/>
</dbReference>
<dbReference type="PANTHER" id="PTHR24346:SF42">
    <property type="entry name" value="SERINE_THREONINE-PROTEIN KINASE SIK3"/>
    <property type="match status" value="1"/>
</dbReference>
<dbReference type="EMBL" id="JAADJZ010000018">
    <property type="protein sequence ID" value="KAF2868777.1"/>
    <property type="molecule type" value="Genomic_DNA"/>
</dbReference>
<keyword evidence="5" id="KW-0418">Kinase</keyword>
<gene>
    <name evidence="5" type="ORF">BDV95DRAFT_597096</name>
</gene>
<evidence type="ECO:0000256" key="3">
    <source>
        <dbReference type="SAM" id="MobiDB-lite"/>
    </source>
</evidence>
<evidence type="ECO:0000313" key="5">
    <source>
        <dbReference type="EMBL" id="KAF2868777.1"/>
    </source>
</evidence>
<evidence type="ECO:0000256" key="1">
    <source>
        <dbReference type="ARBA" id="ARBA00022741"/>
    </source>
</evidence>
<dbReference type="PROSITE" id="PS50011">
    <property type="entry name" value="PROTEIN_KINASE_DOM"/>
    <property type="match status" value="1"/>
</dbReference>
<dbReference type="OrthoDB" id="3800108at2759"/>
<dbReference type="Proteomes" id="UP000481861">
    <property type="component" value="Unassembled WGS sequence"/>
</dbReference>
<dbReference type="SMART" id="SM00220">
    <property type="entry name" value="S_TKc"/>
    <property type="match status" value="1"/>
</dbReference>
<dbReference type="Gene3D" id="1.10.510.10">
    <property type="entry name" value="Transferase(Phosphotransferase) domain 1"/>
    <property type="match status" value="1"/>
</dbReference>
<dbReference type="InterPro" id="IPR011009">
    <property type="entry name" value="Kinase-like_dom_sf"/>
</dbReference>
<keyword evidence="5" id="KW-0808">Transferase</keyword>
<feature type="region of interest" description="Disordered" evidence="3">
    <location>
        <begin position="750"/>
        <end position="782"/>
    </location>
</feature>
<dbReference type="PANTHER" id="PTHR24346">
    <property type="entry name" value="MAP/MICROTUBULE AFFINITY-REGULATING KINASE"/>
    <property type="match status" value="1"/>
</dbReference>
<dbReference type="AlphaFoldDB" id="A0A7C8I235"/>
<dbReference type="SUPFAM" id="SSF56112">
    <property type="entry name" value="Protein kinase-like (PK-like)"/>
    <property type="match status" value="1"/>
</dbReference>
<dbReference type="GO" id="GO:0004674">
    <property type="term" value="F:protein serine/threonine kinase activity"/>
    <property type="evidence" value="ECO:0007669"/>
    <property type="project" value="TreeGrafter"/>
</dbReference>
<evidence type="ECO:0000313" key="6">
    <source>
        <dbReference type="Proteomes" id="UP000481861"/>
    </source>
</evidence>
<keyword evidence="6" id="KW-1185">Reference proteome</keyword>
<organism evidence="5 6">
    <name type="scientific">Massariosphaeria phaeospora</name>
    <dbReference type="NCBI Taxonomy" id="100035"/>
    <lineage>
        <taxon>Eukaryota</taxon>
        <taxon>Fungi</taxon>
        <taxon>Dikarya</taxon>
        <taxon>Ascomycota</taxon>
        <taxon>Pezizomycotina</taxon>
        <taxon>Dothideomycetes</taxon>
        <taxon>Pleosporomycetidae</taxon>
        <taxon>Pleosporales</taxon>
        <taxon>Pleosporales incertae sedis</taxon>
        <taxon>Massariosphaeria</taxon>
    </lineage>
</organism>
<dbReference type="InterPro" id="IPR008271">
    <property type="entry name" value="Ser/Thr_kinase_AS"/>
</dbReference>
<keyword evidence="2" id="KW-0067">ATP-binding</keyword>
<dbReference type="InterPro" id="IPR000719">
    <property type="entry name" value="Prot_kinase_dom"/>
</dbReference>
<name>A0A7C8I235_9PLEO</name>